<dbReference type="EMBL" id="JBEPMN010000001">
    <property type="protein sequence ID" value="MET3659873.1"/>
    <property type="molecule type" value="Genomic_DNA"/>
</dbReference>
<evidence type="ECO:0000259" key="1">
    <source>
        <dbReference type="Pfam" id="PF06230"/>
    </source>
</evidence>
<name>A0ABV2KIH2_9HYPH</name>
<gene>
    <name evidence="3" type="ORF">ABID44_000173</name>
</gene>
<dbReference type="Pfam" id="PF06230">
    <property type="entry name" value="LpxI_C"/>
    <property type="match status" value="1"/>
</dbReference>
<dbReference type="Proteomes" id="UP001549143">
    <property type="component" value="Unassembled WGS sequence"/>
</dbReference>
<evidence type="ECO:0000313" key="3">
    <source>
        <dbReference type="EMBL" id="MET3659873.1"/>
    </source>
</evidence>
<feature type="domain" description="LpxI N-terminal" evidence="2">
    <location>
        <begin position="18"/>
        <end position="150"/>
    </location>
</feature>
<dbReference type="RefSeq" id="WP_354149797.1">
    <property type="nucleotide sequence ID" value="NZ_JBEPMN010000001.1"/>
</dbReference>
<keyword evidence="4" id="KW-1185">Reference proteome</keyword>
<protein>
    <submittedName>
        <fullName evidence="3">DUF1009 family protein</fullName>
    </submittedName>
</protein>
<dbReference type="InterPro" id="IPR043167">
    <property type="entry name" value="LpxI_C_sf"/>
</dbReference>
<sequence>MMRTETRFPAIAYGPDSRICIIAGGGDLPAVIAEDLDRQGIRPFVLMVAGEPDPEAGLERYDHESLTLEEAPSLVKRLRRRGVTHVVMAGEIKRRPRIAAMRPGLGLLRHVPAFLRALSSGDDGLLRFVVEWLEGSGFEVVGAHQIVPDLVATEGQFGKVSPEKTDWRDIDAARLAAEAIGALDIGQGAVAIGGRAIALEGIEGTDAMLARVKDLRDHGRLAGKQRGVLVKCSKPGQEARTDLPSIGPRTVDEAHAAGLVGIAVEAGSSLVLNGPEMIGKADALGLFVIGLPPREPRHED</sequence>
<comment type="caution">
    <text evidence="3">The sequence shown here is derived from an EMBL/GenBank/DDBJ whole genome shotgun (WGS) entry which is preliminary data.</text>
</comment>
<evidence type="ECO:0000313" key="4">
    <source>
        <dbReference type="Proteomes" id="UP001549143"/>
    </source>
</evidence>
<dbReference type="InterPro" id="IPR010415">
    <property type="entry name" value="LpxI_C"/>
</dbReference>
<dbReference type="PANTHER" id="PTHR39962">
    <property type="entry name" value="BLL4848 PROTEIN"/>
    <property type="match status" value="1"/>
</dbReference>
<proteinExistence type="predicted"/>
<dbReference type="Gene3D" id="3.40.50.20">
    <property type="match status" value="1"/>
</dbReference>
<organism evidence="3 4">
    <name type="scientific">Aquamicrobium ahrensii</name>
    <dbReference type="NCBI Taxonomy" id="469551"/>
    <lineage>
        <taxon>Bacteria</taxon>
        <taxon>Pseudomonadati</taxon>
        <taxon>Pseudomonadota</taxon>
        <taxon>Alphaproteobacteria</taxon>
        <taxon>Hyphomicrobiales</taxon>
        <taxon>Phyllobacteriaceae</taxon>
        <taxon>Aquamicrobium</taxon>
    </lineage>
</organism>
<dbReference type="InterPro" id="IPR053174">
    <property type="entry name" value="LpxI"/>
</dbReference>
<reference evidence="3 4" key="1">
    <citation type="submission" date="2024-06" db="EMBL/GenBank/DDBJ databases">
        <title>Genomic Encyclopedia of Type Strains, Phase IV (KMG-IV): sequencing the most valuable type-strain genomes for metagenomic binning, comparative biology and taxonomic classification.</title>
        <authorList>
            <person name="Goeker M."/>
        </authorList>
    </citation>
    <scope>NUCLEOTIDE SEQUENCE [LARGE SCALE GENOMIC DNA]</scope>
    <source>
        <strain evidence="3 4">DSM 19730</strain>
    </source>
</reference>
<feature type="domain" description="LpxI C-terminal" evidence="1">
    <location>
        <begin position="154"/>
        <end position="289"/>
    </location>
</feature>
<accession>A0ABV2KIH2</accession>
<dbReference type="Pfam" id="PF17930">
    <property type="entry name" value="LpxI_N"/>
    <property type="match status" value="1"/>
</dbReference>
<dbReference type="PANTHER" id="PTHR39962:SF1">
    <property type="entry name" value="LPXI FAMILY PROTEIN"/>
    <property type="match status" value="1"/>
</dbReference>
<dbReference type="InterPro" id="IPR041255">
    <property type="entry name" value="LpxI_N"/>
</dbReference>
<dbReference type="Gene3D" id="3.40.140.80">
    <property type="match status" value="1"/>
</dbReference>
<evidence type="ECO:0000259" key="2">
    <source>
        <dbReference type="Pfam" id="PF17930"/>
    </source>
</evidence>